<keyword evidence="9" id="KW-0547">Nucleotide-binding</keyword>
<dbReference type="FunFam" id="3.50.50.60:FF:000012">
    <property type="entry name" value="Thioredoxin reductase 1, cytoplasmic"/>
    <property type="match status" value="1"/>
</dbReference>
<organism evidence="14 15">
    <name type="scientific">Babesia ovis</name>
    <dbReference type="NCBI Taxonomy" id="5869"/>
    <lineage>
        <taxon>Eukaryota</taxon>
        <taxon>Sar</taxon>
        <taxon>Alveolata</taxon>
        <taxon>Apicomplexa</taxon>
        <taxon>Aconoidasida</taxon>
        <taxon>Piroplasmida</taxon>
        <taxon>Babesiidae</taxon>
        <taxon>Babesia</taxon>
    </lineage>
</organism>
<evidence type="ECO:0000313" key="15">
    <source>
        <dbReference type="Proteomes" id="UP001057455"/>
    </source>
</evidence>
<evidence type="ECO:0000256" key="7">
    <source>
        <dbReference type="ARBA" id="ARBA00023284"/>
    </source>
</evidence>
<dbReference type="Proteomes" id="UP001057455">
    <property type="component" value="Unassembled WGS sequence"/>
</dbReference>
<evidence type="ECO:0000256" key="10">
    <source>
        <dbReference type="PIRSR" id="PIRSR000350-4"/>
    </source>
</evidence>
<keyword evidence="6" id="KW-1015">Disulfide bond</keyword>
<dbReference type="Gene3D" id="3.50.50.60">
    <property type="entry name" value="FAD/NAD(P)-binding domain"/>
    <property type="match status" value="1"/>
</dbReference>
<feature type="disulfide bond" description="Redox-active" evidence="10">
    <location>
        <begin position="52"/>
        <end position="57"/>
    </location>
</feature>
<keyword evidence="3 9" id="KW-0274">FAD</keyword>
<feature type="domain" description="FAD/NAD(P)-binding" evidence="13">
    <location>
        <begin position="6"/>
        <end position="332"/>
    </location>
</feature>
<dbReference type="InterPro" id="IPR023753">
    <property type="entry name" value="FAD/NAD-binding_dom"/>
</dbReference>
<dbReference type="GO" id="GO:0004791">
    <property type="term" value="F:thioredoxin-disulfide reductase (NADPH) activity"/>
    <property type="evidence" value="ECO:0007669"/>
    <property type="project" value="InterPro"/>
</dbReference>
<dbReference type="OrthoDB" id="5956163at2759"/>
<dbReference type="GO" id="GO:0005739">
    <property type="term" value="C:mitochondrion"/>
    <property type="evidence" value="ECO:0007669"/>
    <property type="project" value="TreeGrafter"/>
</dbReference>
<feature type="binding site" evidence="9">
    <location>
        <position position="61"/>
    </location>
    <ligand>
        <name>FAD</name>
        <dbReference type="ChEBI" id="CHEBI:57692"/>
    </ligand>
</feature>
<dbReference type="InterPro" id="IPR004099">
    <property type="entry name" value="Pyr_nucl-diS_OxRdtase_dimer"/>
</dbReference>
<dbReference type="InterPro" id="IPR012999">
    <property type="entry name" value="Pyr_OxRdtase_I_AS"/>
</dbReference>
<dbReference type="PANTHER" id="PTHR42737">
    <property type="entry name" value="GLUTATHIONE REDUCTASE"/>
    <property type="match status" value="1"/>
</dbReference>
<evidence type="ECO:0000256" key="11">
    <source>
        <dbReference type="RuleBase" id="RU003691"/>
    </source>
</evidence>
<protein>
    <submittedName>
        <fullName evidence="14">Thioredoxin reductase</fullName>
    </submittedName>
</protein>
<proteinExistence type="inferred from homology"/>
<keyword evidence="2 11" id="KW-0285">Flavoprotein</keyword>
<feature type="binding site" evidence="9">
    <location>
        <position position="316"/>
    </location>
    <ligand>
        <name>FAD</name>
        <dbReference type="ChEBI" id="CHEBI:57692"/>
    </ligand>
</feature>
<dbReference type="Pfam" id="PF07992">
    <property type="entry name" value="Pyr_redox_2"/>
    <property type="match status" value="1"/>
</dbReference>
<dbReference type="GO" id="GO:0005829">
    <property type="term" value="C:cytosol"/>
    <property type="evidence" value="ECO:0007669"/>
    <property type="project" value="TreeGrafter"/>
</dbReference>
<dbReference type="GO" id="GO:0034599">
    <property type="term" value="P:cellular response to oxidative stress"/>
    <property type="evidence" value="ECO:0007669"/>
    <property type="project" value="TreeGrafter"/>
</dbReference>
<accession>A0A9W5TEJ3</accession>
<keyword evidence="7 11" id="KW-0676">Redox-active center</keyword>
<dbReference type="InterPro" id="IPR001100">
    <property type="entry name" value="Pyr_nuc-diS_OxRdtase"/>
</dbReference>
<dbReference type="SUPFAM" id="SSF55424">
    <property type="entry name" value="FAD/NAD-linked reductases, dimerisation (C-terminal) domain"/>
    <property type="match status" value="1"/>
</dbReference>
<name>A0A9W5TEJ3_BABOV</name>
<evidence type="ECO:0000256" key="8">
    <source>
        <dbReference type="PIRSR" id="PIRSR000350-2"/>
    </source>
</evidence>
<dbReference type="InterPro" id="IPR036188">
    <property type="entry name" value="FAD/NAD-bd_sf"/>
</dbReference>
<keyword evidence="5 11" id="KW-0560">Oxidoreductase</keyword>
<sequence length="497" mass="54071">MEGDEFDFVVIGGGCAGMAAAKEAARLGAKTLLFDHVKPTPHGTTWGLGGTCVNVGCIPKKLMHYAGILGHSTHDREMLGWSPAEAKHDWRKMVQTVQNYIKMLNFSYRSSLLSNDVTYVNAYAVLEKNNQVSFQGPNGITYVKAKHILIAIGTRPVVPEDVPGATQFAITSDDLMSMTEPVGKTLIVGGSFVALECAGLISSLGFDVTVAVRSVVLRGFDRQCADKVVELMEHTGTKFRRETAPKIIRKLSSGQIEVVFDDLSVETFDTVMYATGRRLSGLYRYFGGLGVRFGKSGRILTHDGMTDYPYVYAAGDVVEDNPSLATVAIKDGETLARRIFSNSTEKMDLNYVPMCVFTPFEYGKCGLSEEEAIEKYGDDVEVYLKEFTTLELSAVHREKVKALQTDEFDTDLPPTCLSKMVCRKDGTVLGVHFVGPNAGEIIQGMCVAVRMGAKKQDFDSTIGVHPTDAESFMTLTVTKSSGESWVQPAGCGGGRCG</sequence>
<gene>
    <name evidence="14" type="ORF">BaOVIS_031920</name>
</gene>
<evidence type="ECO:0000256" key="2">
    <source>
        <dbReference type="ARBA" id="ARBA00022630"/>
    </source>
</evidence>
<comment type="similarity">
    <text evidence="1 11">Belongs to the class-I pyridine nucleotide-disulfide oxidoreductase family.</text>
</comment>
<dbReference type="PRINTS" id="PR00411">
    <property type="entry name" value="PNDRDTASEI"/>
</dbReference>
<dbReference type="AlphaFoldDB" id="A0A9W5TEJ3"/>
<dbReference type="PROSITE" id="PS00076">
    <property type="entry name" value="PYRIDINE_REDOX_1"/>
    <property type="match status" value="1"/>
</dbReference>
<evidence type="ECO:0000259" key="12">
    <source>
        <dbReference type="Pfam" id="PF02852"/>
    </source>
</evidence>
<dbReference type="GO" id="GO:0045454">
    <property type="term" value="P:cell redox homeostasis"/>
    <property type="evidence" value="ECO:0007669"/>
    <property type="project" value="InterPro"/>
</dbReference>
<dbReference type="PANTHER" id="PTHR42737:SF2">
    <property type="entry name" value="GLUTATHIONE REDUCTASE"/>
    <property type="match status" value="1"/>
</dbReference>
<dbReference type="InterPro" id="IPR006338">
    <property type="entry name" value="Thioredoxin/glutathione_Rdtase"/>
</dbReference>
<dbReference type="GO" id="GO:0006749">
    <property type="term" value="P:glutathione metabolic process"/>
    <property type="evidence" value="ECO:0007669"/>
    <property type="project" value="TreeGrafter"/>
</dbReference>
<feature type="binding site" evidence="9">
    <location>
        <position position="276"/>
    </location>
    <ligand>
        <name>NAD(+)</name>
        <dbReference type="ChEBI" id="CHEBI:57540"/>
    </ligand>
</feature>
<dbReference type="GO" id="GO:0004362">
    <property type="term" value="F:glutathione-disulfide reductase (NADPH) activity"/>
    <property type="evidence" value="ECO:0007669"/>
    <property type="project" value="TreeGrafter"/>
</dbReference>
<evidence type="ECO:0000256" key="5">
    <source>
        <dbReference type="ARBA" id="ARBA00023002"/>
    </source>
</evidence>
<evidence type="ECO:0000256" key="6">
    <source>
        <dbReference type="ARBA" id="ARBA00023157"/>
    </source>
</evidence>
<dbReference type="PIRSF" id="PIRSF000350">
    <property type="entry name" value="Mercury_reductase_MerA"/>
    <property type="match status" value="1"/>
</dbReference>
<evidence type="ECO:0000256" key="9">
    <source>
        <dbReference type="PIRSR" id="PIRSR000350-3"/>
    </source>
</evidence>
<dbReference type="NCBIfam" id="TIGR01438">
    <property type="entry name" value="TGR"/>
    <property type="match status" value="1"/>
</dbReference>
<dbReference type="InterPro" id="IPR016156">
    <property type="entry name" value="FAD/NAD-linked_Rdtase_dimer_sf"/>
</dbReference>
<dbReference type="GO" id="GO:0050660">
    <property type="term" value="F:flavin adenine dinucleotide binding"/>
    <property type="evidence" value="ECO:0007669"/>
    <property type="project" value="InterPro"/>
</dbReference>
<keyword evidence="15" id="KW-1185">Reference proteome</keyword>
<evidence type="ECO:0000313" key="14">
    <source>
        <dbReference type="EMBL" id="GFE55788.1"/>
    </source>
</evidence>
<evidence type="ECO:0000259" key="13">
    <source>
        <dbReference type="Pfam" id="PF07992"/>
    </source>
</evidence>
<feature type="domain" description="Pyridine nucleotide-disulphide oxidoreductase dimerisation" evidence="12">
    <location>
        <begin position="352"/>
        <end position="474"/>
    </location>
</feature>
<dbReference type="InterPro" id="IPR046952">
    <property type="entry name" value="GSHR/TRXR-like"/>
</dbReference>
<comment type="cofactor">
    <cofactor evidence="9">
        <name>FAD</name>
        <dbReference type="ChEBI" id="CHEBI:57692"/>
    </cofactor>
    <text evidence="9">Binds 1 FAD per subunit.</text>
</comment>
<reference evidence="14" key="1">
    <citation type="submission" date="2019-12" db="EMBL/GenBank/DDBJ databases">
        <title>Genome sequence of Babesia ovis.</title>
        <authorList>
            <person name="Yamagishi J."/>
            <person name="Sevinc F."/>
            <person name="Xuan X."/>
        </authorList>
    </citation>
    <scope>NUCLEOTIDE SEQUENCE</scope>
    <source>
        <strain evidence="14">Selcuk</strain>
    </source>
</reference>
<dbReference type="EMBL" id="BLIY01000024">
    <property type="protein sequence ID" value="GFE55788.1"/>
    <property type="molecule type" value="Genomic_DNA"/>
</dbReference>
<evidence type="ECO:0000256" key="1">
    <source>
        <dbReference type="ARBA" id="ARBA00007532"/>
    </source>
</evidence>
<evidence type="ECO:0000256" key="4">
    <source>
        <dbReference type="ARBA" id="ARBA00022857"/>
    </source>
</evidence>
<dbReference type="SUPFAM" id="SSF51905">
    <property type="entry name" value="FAD/NAD(P)-binding domain"/>
    <property type="match status" value="1"/>
</dbReference>
<dbReference type="Pfam" id="PF02852">
    <property type="entry name" value="Pyr_redox_dim"/>
    <property type="match status" value="1"/>
</dbReference>
<comment type="caution">
    <text evidence="14">The sequence shown here is derived from an EMBL/GenBank/DDBJ whole genome shotgun (WGS) entry which is preliminary data.</text>
</comment>
<keyword evidence="9" id="KW-0520">NAD</keyword>
<keyword evidence="4" id="KW-0521">NADP</keyword>
<evidence type="ECO:0000256" key="3">
    <source>
        <dbReference type="ARBA" id="ARBA00022827"/>
    </source>
</evidence>
<feature type="active site" description="Proton acceptor" evidence="8">
    <location>
        <position position="465"/>
    </location>
</feature>
<feature type="binding site" evidence="9">
    <location>
        <begin position="189"/>
        <end position="196"/>
    </location>
    <ligand>
        <name>NAD(+)</name>
        <dbReference type="ChEBI" id="CHEBI:57540"/>
    </ligand>
</feature>
<dbReference type="PRINTS" id="PR00368">
    <property type="entry name" value="FADPNR"/>
</dbReference>